<protein>
    <recommendedName>
        <fullName evidence="2">Abnormal cell migration protein 18-like fibronectin type I domain-containing protein</fullName>
    </recommendedName>
</protein>
<proteinExistence type="predicted"/>
<evidence type="ECO:0000259" key="2">
    <source>
        <dbReference type="Pfam" id="PF23003"/>
    </source>
</evidence>
<sequence length="196" mass="22753">MQMRCAIFILVNVLAAFSWAAQEPKICAGGYREGDRVDRGRYWYVCQNGQLMPKGCFSNDYTRLNVYESYHSDGYAISCVFDENGYLGFAYKACVYDGREYYPGATWDEQNAHWFTCVQEGDSLRTEMSGCIHNNARYKVGEKIQFDEFVYQCRRYANNTCNMTPVGCIHQGRRYHIGDSIEQDKYWYACTIEDGK</sequence>
<feature type="chain" id="PRO_5038114535" description="Abnormal cell migration protein 18-like fibronectin type I domain-containing protein" evidence="1">
    <location>
        <begin position="21"/>
        <end position="196"/>
    </location>
</feature>
<evidence type="ECO:0000313" key="4">
    <source>
        <dbReference type="WBParaSite" id="nRc.2.0.1.t04343-RA"/>
    </source>
</evidence>
<feature type="domain" description="Abnormal cell migration protein 18-like fibronectin type I" evidence="2">
    <location>
        <begin position="93"/>
        <end position="160"/>
    </location>
</feature>
<accession>A0A915HQY0</accession>
<dbReference type="InterPro" id="IPR055119">
    <property type="entry name" value="Mig18_Fn1"/>
</dbReference>
<name>A0A915HQY0_ROMCU</name>
<keyword evidence="1" id="KW-0732">Signal</keyword>
<feature type="domain" description="Abnormal cell migration protein 18-like fibronectin type I" evidence="2">
    <location>
        <begin position="31"/>
        <end position="86"/>
    </location>
</feature>
<organism evidence="3 4">
    <name type="scientific">Romanomermis culicivorax</name>
    <name type="common">Nematode worm</name>
    <dbReference type="NCBI Taxonomy" id="13658"/>
    <lineage>
        <taxon>Eukaryota</taxon>
        <taxon>Metazoa</taxon>
        <taxon>Ecdysozoa</taxon>
        <taxon>Nematoda</taxon>
        <taxon>Enoplea</taxon>
        <taxon>Dorylaimia</taxon>
        <taxon>Mermithida</taxon>
        <taxon>Mermithoidea</taxon>
        <taxon>Mermithidae</taxon>
        <taxon>Romanomermis</taxon>
    </lineage>
</organism>
<dbReference type="AlphaFoldDB" id="A0A915HQY0"/>
<evidence type="ECO:0000256" key="1">
    <source>
        <dbReference type="SAM" id="SignalP"/>
    </source>
</evidence>
<evidence type="ECO:0000313" key="3">
    <source>
        <dbReference type="Proteomes" id="UP000887565"/>
    </source>
</evidence>
<reference evidence="4" key="1">
    <citation type="submission" date="2022-11" db="UniProtKB">
        <authorList>
            <consortium name="WormBaseParasite"/>
        </authorList>
    </citation>
    <scope>IDENTIFICATION</scope>
</reference>
<keyword evidence="3" id="KW-1185">Reference proteome</keyword>
<dbReference type="WBParaSite" id="nRc.2.0.1.t04343-RA">
    <property type="protein sequence ID" value="nRc.2.0.1.t04343-RA"/>
    <property type="gene ID" value="nRc.2.0.1.g04343"/>
</dbReference>
<dbReference type="Pfam" id="PF23003">
    <property type="entry name" value="Fn1_2"/>
    <property type="match status" value="2"/>
</dbReference>
<dbReference type="Proteomes" id="UP000887565">
    <property type="component" value="Unplaced"/>
</dbReference>
<feature type="signal peptide" evidence="1">
    <location>
        <begin position="1"/>
        <end position="20"/>
    </location>
</feature>